<dbReference type="Pfam" id="PF13810">
    <property type="entry name" value="DUF4185"/>
    <property type="match status" value="1"/>
</dbReference>
<organism evidence="2 3">
    <name type="scientific">Rhodococcus coprophilus</name>
    <dbReference type="NCBI Taxonomy" id="38310"/>
    <lineage>
        <taxon>Bacteria</taxon>
        <taxon>Bacillati</taxon>
        <taxon>Actinomycetota</taxon>
        <taxon>Actinomycetes</taxon>
        <taxon>Mycobacteriales</taxon>
        <taxon>Nocardiaceae</taxon>
        <taxon>Rhodococcus</taxon>
    </lineage>
</organism>
<keyword evidence="2" id="KW-0378">Hydrolase</keyword>
<dbReference type="EMBL" id="LS483468">
    <property type="protein sequence ID" value="SQI28368.1"/>
    <property type="molecule type" value="Genomic_DNA"/>
</dbReference>
<dbReference type="AlphaFoldDB" id="A0A2X4U034"/>
<dbReference type="RefSeq" id="WP_084722421.1">
    <property type="nucleotide sequence ID" value="NZ_JAFBBL010000001.1"/>
</dbReference>
<dbReference type="Proteomes" id="UP000249091">
    <property type="component" value="Chromosome 1"/>
</dbReference>
<protein>
    <submittedName>
        <fullName evidence="2">Peptidase/ glycoside hydrolase</fullName>
    </submittedName>
</protein>
<evidence type="ECO:0000259" key="1">
    <source>
        <dbReference type="Pfam" id="PF13810"/>
    </source>
</evidence>
<dbReference type="InterPro" id="IPR025442">
    <property type="entry name" value="DUF4185"/>
</dbReference>
<dbReference type="GO" id="GO:0016787">
    <property type="term" value="F:hydrolase activity"/>
    <property type="evidence" value="ECO:0007669"/>
    <property type="project" value="UniProtKB-KW"/>
</dbReference>
<proteinExistence type="predicted"/>
<gene>
    <name evidence="2" type="ORF">NCTC10994_00112</name>
</gene>
<keyword evidence="3" id="KW-1185">Reference proteome</keyword>
<accession>A0A2X4U034</accession>
<evidence type="ECO:0000313" key="3">
    <source>
        <dbReference type="Proteomes" id="UP000249091"/>
    </source>
</evidence>
<name>A0A2X4U034_9NOCA</name>
<reference evidence="2 3" key="1">
    <citation type="submission" date="2018-06" db="EMBL/GenBank/DDBJ databases">
        <authorList>
            <consortium name="Pathogen Informatics"/>
            <person name="Doyle S."/>
        </authorList>
    </citation>
    <scope>NUCLEOTIDE SEQUENCE [LARGE SCALE GENOMIC DNA]</scope>
    <source>
        <strain evidence="2 3">NCTC10994</strain>
    </source>
</reference>
<feature type="domain" description="DUF4185" evidence="1">
    <location>
        <begin position="10"/>
        <end position="334"/>
    </location>
</feature>
<sequence>MTTKIGAVTGHNTSAVPFGVGGTDLGIARRLPNGRQAIVLGDTFEEMRVGGPGWRSPVMLLTDEQSPADYANGLTFHGAIGGPNARQLWPYTHDRSPWTNGGFSTVLPSDLLVVGSRIYLFVTICRSLEEILWTEIQYSDDNGQTWFHAGPAGQREWHHEGGFQMGITWELGTDGWVYIMGNKWLVDGGSNVHLYRCRPNEVADRSKWSGWGWNGTDWGWNRACSDIFPAGTKVREMNLRLVQGQWLLTYTQTAPDIRVNVKGLRNGPTSHIGDAPTTTVVRHVEHDVEPQDPNNTLAQCYGGYVLVGSTLDELYVLVSQWDTRDGWPYQINLYRHTVHADIPRPAPVPTLDEVVDQNYLLSRAVLAKVGGTVSDLPTTPAAATLDAARHTNTALRRVAAAVGAPTDGI</sequence>
<dbReference type="KEGG" id="rcr:NCTC10994_00112"/>
<evidence type="ECO:0000313" key="2">
    <source>
        <dbReference type="EMBL" id="SQI28368.1"/>
    </source>
</evidence>